<evidence type="ECO:0000313" key="5">
    <source>
        <dbReference type="Proteomes" id="UP000326659"/>
    </source>
</evidence>
<dbReference type="PROSITE" id="PS50977">
    <property type="entry name" value="HTH_TETR_2"/>
    <property type="match status" value="1"/>
</dbReference>
<proteinExistence type="predicted"/>
<evidence type="ECO:0000313" key="4">
    <source>
        <dbReference type="EMBL" id="QEY72022.1"/>
    </source>
</evidence>
<organism evidence="4 5">
    <name type="scientific">Pseudomonas denitrificans</name>
    <dbReference type="NCBI Taxonomy" id="43306"/>
    <lineage>
        <taxon>Bacteria</taxon>
        <taxon>Pseudomonadati</taxon>
        <taxon>Pseudomonadota</taxon>
        <taxon>Gammaproteobacteria</taxon>
        <taxon>Pseudomonadales</taxon>
        <taxon>Pseudomonadaceae</taxon>
        <taxon>Halopseudomonas</taxon>
    </lineage>
</organism>
<dbReference type="AlphaFoldDB" id="A0A9X7R415"/>
<keyword evidence="1 2" id="KW-0238">DNA-binding</keyword>
<sequence length="215" mass="24590">MKAALSELNGLAGYQSPRYAPGLRTTHAMLEAGRRLLRQMSLEQLTINDLCARAEVTTGAFYTRFESKEVFFNALQVLVQAELRDTTALRMAQFDARQWELREMIEQIARHLRLWAYRHEGVLRASIIQRAREGDDPVKRLNMAYVEQAVPRLARIHPAGPSPLIEQRILYAFQMMLGTLVYALVNHGGTLALTDRGTEREMARAFHLYVTQEFA</sequence>
<feature type="DNA-binding region" description="H-T-H motif" evidence="2">
    <location>
        <begin position="46"/>
        <end position="65"/>
    </location>
</feature>
<evidence type="ECO:0000256" key="1">
    <source>
        <dbReference type="ARBA" id="ARBA00023125"/>
    </source>
</evidence>
<name>A0A9X7R415_PSEDE</name>
<dbReference type="Gene3D" id="1.10.357.10">
    <property type="entry name" value="Tetracycline Repressor, domain 2"/>
    <property type="match status" value="1"/>
</dbReference>
<keyword evidence="5" id="KW-1185">Reference proteome</keyword>
<dbReference type="Pfam" id="PF00440">
    <property type="entry name" value="TetR_N"/>
    <property type="match status" value="1"/>
</dbReference>
<dbReference type="RefSeq" id="WP_151187367.1">
    <property type="nucleotide sequence ID" value="NZ_CP043626.1"/>
</dbReference>
<protein>
    <submittedName>
        <fullName evidence="4">TetR/AcrR family transcriptional regulator</fullName>
    </submittedName>
</protein>
<dbReference type="GO" id="GO:0003677">
    <property type="term" value="F:DNA binding"/>
    <property type="evidence" value="ECO:0007669"/>
    <property type="project" value="UniProtKB-UniRule"/>
</dbReference>
<gene>
    <name evidence="4" type="ORF">F1C79_10575</name>
</gene>
<dbReference type="EMBL" id="CP043626">
    <property type="protein sequence ID" value="QEY72022.1"/>
    <property type="molecule type" value="Genomic_DNA"/>
</dbReference>
<evidence type="ECO:0000256" key="2">
    <source>
        <dbReference type="PROSITE-ProRule" id="PRU00335"/>
    </source>
</evidence>
<dbReference type="InterPro" id="IPR009057">
    <property type="entry name" value="Homeodomain-like_sf"/>
</dbReference>
<dbReference type="InterPro" id="IPR001647">
    <property type="entry name" value="HTH_TetR"/>
</dbReference>
<dbReference type="KEGG" id="pden:F1C79_10575"/>
<feature type="domain" description="HTH tetR-type" evidence="3">
    <location>
        <begin position="23"/>
        <end position="83"/>
    </location>
</feature>
<evidence type="ECO:0000259" key="3">
    <source>
        <dbReference type="PROSITE" id="PS50977"/>
    </source>
</evidence>
<dbReference type="SUPFAM" id="SSF46689">
    <property type="entry name" value="Homeodomain-like"/>
    <property type="match status" value="1"/>
</dbReference>
<reference evidence="4 5" key="1">
    <citation type="submission" date="2019-09" db="EMBL/GenBank/DDBJ databases">
        <title>Prosopis cineraria nodule microbiome.</title>
        <authorList>
            <person name="Chaluvadi S.R."/>
            <person name="Ali R."/>
            <person name="Wang X."/>
        </authorList>
    </citation>
    <scope>NUCLEOTIDE SEQUENCE [LARGE SCALE GENOMIC DNA]</scope>
    <source>
        <strain evidence="4 5">BG1</strain>
    </source>
</reference>
<accession>A0A9X7R415</accession>
<dbReference type="Proteomes" id="UP000326659">
    <property type="component" value="Chromosome"/>
</dbReference>
<dbReference type="OrthoDB" id="8799388at2"/>